<dbReference type="InterPro" id="IPR010298">
    <property type="entry name" value="YacP-like"/>
</dbReference>
<accession>A0A0G4EW82</accession>
<feature type="region of interest" description="Disordered" evidence="1">
    <location>
        <begin position="73"/>
        <end position="99"/>
    </location>
</feature>
<dbReference type="VEuPathDB" id="CryptoDB:Vbra_21060"/>
<feature type="region of interest" description="Disordered" evidence="1">
    <location>
        <begin position="340"/>
        <end position="377"/>
    </location>
</feature>
<feature type="compositionally biased region" description="Basic and acidic residues" evidence="1">
    <location>
        <begin position="340"/>
        <end position="364"/>
    </location>
</feature>
<dbReference type="InParanoid" id="A0A0G4EW82"/>
<dbReference type="AlphaFoldDB" id="A0A0G4EW82"/>
<evidence type="ECO:0000256" key="1">
    <source>
        <dbReference type="SAM" id="MobiDB-lite"/>
    </source>
</evidence>
<dbReference type="Proteomes" id="UP000041254">
    <property type="component" value="Unassembled WGS sequence"/>
</dbReference>
<evidence type="ECO:0000313" key="3">
    <source>
        <dbReference type="Proteomes" id="UP000041254"/>
    </source>
</evidence>
<keyword evidence="3" id="KW-1185">Reference proteome</keyword>
<dbReference type="PANTHER" id="PTHR34547:SF1">
    <property type="entry name" value="YACP-LIKE NYN DOMAIN PROTEIN"/>
    <property type="match status" value="1"/>
</dbReference>
<protein>
    <submittedName>
        <fullName evidence="2">Uncharacterized protein</fullName>
    </submittedName>
</protein>
<sequence length="399" mass="44547">MPSAGPLRPSTRPLSSLSVLPPIADEPAYTDGWSEWPPIPPPVPFPHLPAHTDTTCCPSSFLSPVHLFAPPPSAPIASPSSPRSRLSASKGGNKQTTTAVAPRVDPNINVSVRKQIRFAKLKKELAKAAVAADRPRVATPKRFGKKPSKDALVEDVERRRARRAGESGELWLNGEGIPVVFVDGYNVVNNWDATEGLMQRGELSKAREVLRMFAGTYGVRRGHIVKLVWDAHGLDEEPRITRWSRHLEEIFAAGEADEYIIRQTGQLATDNPERDCIVVSDDKEVLYRTVGAAGLEHLSWLNTHTFVREMEVARGQDILMRERRIDRKLRQLEKTKPLLFSERKSSVQRREKERKAALMRKIDQRLQSPSPPPRRSIEEQIAALDDLMRQTGEADGDGA</sequence>
<organism evidence="2 3">
    <name type="scientific">Vitrella brassicaformis (strain CCMP3155)</name>
    <dbReference type="NCBI Taxonomy" id="1169540"/>
    <lineage>
        <taxon>Eukaryota</taxon>
        <taxon>Sar</taxon>
        <taxon>Alveolata</taxon>
        <taxon>Colpodellida</taxon>
        <taxon>Vitrellaceae</taxon>
        <taxon>Vitrella</taxon>
    </lineage>
</organism>
<dbReference type="EMBL" id="CDMY01000336">
    <property type="protein sequence ID" value="CEM03212.1"/>
    <property type="molecule type" value="Genomic_DNA"/>
</dbReference>
<dbReference type="PANTHER" id="PTHR34547">
    <property type="entry name" value="YACP-LIKE NYN DOMAIN PROTEIN"/>
    <property type="match status" value="1"/>
</dbReference>
<feature type="compositionally biased region" description="Polar residues" evidence="1">
    <location>
        <begin position="90"/>
        <end position="99"/>
    </location>
</feature>
<name>A0A0G4EW82_VITBC</name>
<evidence type="ECO:0000313" key="2">
    <source>
        <dbReference type="EMBL" id="CEM03212.1"/>
    </source>
</evidence>
<dbReference type="Pfam" id="PF05991">
    <property type="entry name" value="NYN_YacP"/>
    <property type="match status" value="1"/>
</dbReference>
<proteinExistence type="predicted"/>
<feature type="compositionally biased region" description="Low complexity" evidence="1">
    <location>
        <begin position="75"/>
        <end position="89"/>
    </location>
</feature>
<dbReference type="OrthoDB" id="513221at2759"/>
<reference evidence="2 3" key="1">
    <citation type="submission" date="2014-11" db="EMBL/GenBank/DDBJ databases">
        <authorList>
            <person name="Zhu J."/>
            <person name="Qi W."/>
            <person name="Song R."/>
        </authorList>
    </citation>
    <scope>NUCLEOTIDE SEQUENCE [LARGE SCALE GENOMIC DNA]</scope>
</reference>
<gene>
    <name evidence="2" type="ORF">Vbra_21060</name>
</gene>